<keyword evidence="4" id="KW-1185">Reference proteome</keyword>
<feature type="region of interest" description="Disordered" evidence="1">
    <location>
        <begin position="441"/>
        <end position="490"/>
    </location>
</feature>
<feature type="transmembrane region" description="Helical" evidence="2">
    <location>
        <begin position="272"/>
        <end position="297"/>
    </location>
</feature>
<dbReference type="Proteomes" id="UP000816034">
    <property type="component" value="Unassembled WGS sequence"/>
</dbReference>
<protein>
    <submittedName>
        <fullName evidence="3">Uncharacterized protein</fullName>
    </submittedName>
</protein>
<dbReference type="GeneID" id="68106020"/>
<feature type="transmembrane region" description="Helical" evidence="2">
    <location>
        <begin position="323"/>
        <end position="349"/>
    </location>
</feature>
<reference evidence="3 4" key="1">
    <citation type="journal article" date="2018" name="BMC Genomics">
        <title>The genome of Naegleria lovaniensis, the basis for a comparative approach to unravel pathogenicity factors of the human pathogenic amoeba N. fowleri.</title>
        <authorList>
            <person name="Liechti N."/>
            <person name="Schurch N."/>
            <person name="Bruggmann R."/>
            <person name="Wittwer M."/>
        </authorList>
    </citation>
    <scope>NUCLEOTIDE SEQUENCE [LARGE SCALE GENOMIC DNA]</scope>
    <source>
        <strain evidence="3 4">ATCC 30569</strain>
    </source>
</reference>
<feature type="transmembrane region" description="Helical" evidence="2">
    <location>
        <begin position="99"/>
        <end position="121"/>
    </location>
</feature>
<feature type="transmembrane region" description="Helical" evidence="2">
    <location>
        <begin position="169"/>
        <end position="189"/>
    </location>
</feature>
<gene>
    <name evidence="3" type="ORF">C9374_013567</name>
</gene>
<keyword evidence="2" id="KW-0812">Transmembrane</keyword>
<feature type="compositionally biased region" description="Low complexity" evidence="1">
    <location>
        <begin position="459"/>
        <end position="470"/>
    </location>
</feature>
<accession>A0AA88H2J8</accession>
<keyword evidence="2" id="KW-0472">Membrane</keyword>
<keyword evidence="2" id="KW-1133">Transmembrane helix</keyword>
<evidence type="ECO:0000256" key="1">
    <source>
        <dbReference type="SAM" id="MobiDB-lite"/>
    </source>
</evidence>
<evidence type="ECO:0000313" key="3">
    <source>
        <dbReference type="EMBL" id="KAG2392082.1"/>
    </source>
</evidence>
<sequence>MIHHDAHEEAFVKGSSSFINNSFLFSSSSYWFWKLIEKLLINDNNFMSSFQHSHLPPSFNHITAQVLTSPPSPDYTLFWYGRNDTKPETQEQQEKITYIALYGFLVPFLLIMVITLLILMIRSWKEMVLNKRLMYILILLLNFNQLFSMLFGIAHAVCTLLKLEEVISVIFYMFHYEGVIASLGLSIFCKTMTTRVVYMIYFNKEQSWVREGQMKWRRRFVKIIGIAVTVLGMVTLLVMMPTICVTATVYYYPGVNQDMAREAAINRYFTDALAGILYIVIMTFMGILNCVLVAALVRKLMMQNSQLGSTAASSQRKAVCQRILILTCGQLFLGLSMELAACIAIFGIFTRYLFIVSSFLQTFNIILFSLVIIFSFGPLDFIVSEGLMKVSHRRLEKLNSKANITKTCSAKDLVTTVRNDVKGDDELKRTPSDIHCQISTHSLESGRASSPNNREYKRSLSSSRNSNRDSYVAVSPFSPSADSESGGIVPELCFPSTAPSEFLESSVV</sequence>
<dbReference type="AlphaFoldDB" id="A0AA88H2J8"/>
<feature type="transmembrane region" description="Helical" evidence="2">
    <location>
        <begin position="133"/>
        <end position="157"/>
    </location>
</feature>
<feature type="transmembrane region" description="Helical" evidence="2">
    <location>
        <begin position="361"/>
        <end position="383"/>
    </location>
</feature>
<feature type="transmembrane region" description="Helical" evidence="2">
    <location>
        <begin position="223"/>
        <end position="252"/>
    </location>
</feature>
<dbReference type="RefSeq" id="XP_044553976.1">
    <property type="nucleotide sequence ID" value="XM_044689457.1"/>
</dbReference>
<feature type="compositionally biased region" description="Polar residues" evidence="1">
    <location>
        <begin position="441"/>
        <end position="453"/>
    </location>
</feature>
<evidence type="ECO:0000256" key="2">
    <source>
        <dbReference type="SAM" id="Phobius"/>
    </source>
</evidence>
<comment type="caution">
    <text evidence="3">The sequence shown here is derived from an EMBL/GenBank/DDBJ whole genome shotgun (WGS) entry which is preliminary data.</text>
</comment>
<name>A0AA88H2J8_NAELO</name>
<dbReference type="EMBL" id="PYSW02000006">
    <property type="protein sequence ID" value="KAG2392082.1"/>
    <property type="molecule type" value="Genomic_DNA"/>
</dbReference>
<organism evidence="3 4">
    <name type="scientific">Naegleria lovaniensis</name>
    <name type="common">Amoeba</name>
    <dbReference type="NCBI Taxonomy" id="51637"/>
    <lineage>
        <taxon>Eukaryota</taxon>
        <taxon>Discoba</taxon>
        <taxon>Heterolobosea</taxon>
        <taxon>Tetramitia</taxon>
        <taxon>Eutetramitia</taxon>
        <taxon>Vahlkampfiidae</taxon>
        <taxon>Naegleria</taxon>
    </lineage>
</organism>
<evidence type="ECO:0000313" key="4">
    <source>
        <dbReference type="Proteomes" id="UP000816034"/>
    </source>
</evidence>
<proteinExistence type="predicted"/>